<evidence type="ECO:0000256" key="5">
    <source>
        <dbReference type="ARBA" id="ARBA00022989"/>
    </source>
</evidence>
<name>A0A1M6JWE6_9FIRM</name>
<dbReference type="Proteomes" id="UP000184301">
    <property type="component" value="Unassembled WGS sequence"/>
</dbReference>
<comment type="subcellular location">
    <subcellularLocation>
        <location evidence="1 7">Cell membrane</location>
        <topology evidence="1 7">Multi-pass membrane protein</topology>
    </subcellularLocation>
</comment>
<keyword evidence="4 7" id="KW-0812">Transmembrane</keyword>
<dbReference type="GO" id="GO:0042918">
    <property type="term" value="P:alkanesulfonate transmembrane transport"/>
    <property type="evidence" value="ECO:0007669"/>
    <property type="project" value="UniProtKB-ARBA"/>
</dbReference>
<dbReference type="PROSITE" id="PS50928">
    <property type="entry name" value="ABC_TM1"/>
    <property type="match status" value="1"/>
</dbReference>
<feature type="transmembrane region" description="Helical" evidence="7">
    <location>
        <begin position="72"/>
        <end position="90"/>
    </location>
</feature>
<proteinExistence type="inferred from homology"/>
<dbReference type="FunFam" id="1.10.3720.10:FF:000003">
    <property type="entry name" value="Aliphatic sulfonate ABC transporter permease"/>
    <property type="match status" value="1"/>
</dbReference>
<evidence type="ECO:0000256" key="3">
    <source>
        <dbReference type="ARBA" id="ARBA00022475"/>
    </source>
</evidence>
<keyword evidence="10" id="KW-1185">Reference proteome</keyword>
<evidence type="ECO:0000259" key="8">
    <source>
        <dbReference type="PROSITE" id="PS50928"/>
    </source>
</evidence>
<organism evidence="9 10">
    <name type="scientific">Hespellia stercorisuis DSM 15480</name>
    <dbReference type="NCBI Taxonomy" id="1121950"/>
    <lineage>
        <taxon>Bacteria</taxon>
        <taxon>Bacillati</taxon>
        <taxon>Bacillota</taxon>
        <taxon>Clostridia</taxon>
        <taxon>Lachnospirales</taxon>
        <taxon>Lachnospiraceae</taxon>
        <taxon>Hespellia</taxon>
    </lineage>
</organism>
<dbReference type="RefSeq" id="WP_084533898.1">
    <property type="nucleotide sequence ID" value="NZ_FQZY01000010.1"/>
</dbReference>
<evidence type="ECO:0000256" key="6">
    <source>
        <dbReference type="ARBA" id="ARBA00023136"/>
    </source>
</evidence>
<dbReference type="GO" id="GO:0005886">
    <property type="term" value="C:plasma membrane"/>
    <property type="evidence" value="ECO:0007669"/>
    <property type="project" value="UniProtKB-SubCell"/>
</dbReference>
<feature type="transmembrane region" description="Helical" evidence="7">
    <location>
        <begin position="127"/>
        <end position="146"/>
    </location>
</feature>
<dbReference type="InterPro" id="IPR035906">
    <property type="entry name" value="MetI-like_sf"/>
</dbReference>
<evidence type="ECO:0000256" key="2">
    <source>
        <dbReference type="ARBA" id="ARBA00022448"/>
    </source>
</evidence>
<dbReference type="Pfam" id="PF00528">
    <property type="entry name" value="BPD_transp_1"/>
    <property type="match status" value="1"/>
</dbReference>
<dbReference type="CDD" id="cd06261">
    <property type="entry name" value="TM_PBP2"/>
    <property type="match status" value="1"/>
</dbReference>
<dbReference type="AlphaFoldDB" id="A0A1M6JWE6"/>
<protein>
    <submittedName>
        <fullName evidence="9">Sulfonate transport system permease protein</fullName>
    </submittedName>
</protein>
<gene>
    <name evidence="9" type="ORF">SAMN02745243_00751</name>
</gene>
<dbReference type="PANTHER" id="PTHR30151">
    <property type="entry name" value="ALKANE SULFONATE ABC TRANSPORTER-RELATED, MEMBRANE SUBUNIT"/>
    <property type="match status" value="1"/>
</dbReference>
<accession>A0A1M6JWE6</accession>
<evidence type="ECO:0000313" key="10">
    <source>
        <dbReference type="Proteomes" id="UP000184301"/>
    </source>
</evidence>
<dbReference type="PANTHER" id="PTHR30151:SF38">
    <property type="entry name" value="ALIPHATIC SULFONATES TRANSPORT PERMEASE PROTEIN SSUC-RELATED"/>
    <property type="match status" value="1"/>
</dbReference>
<feature type="domain" description="ABC transmembrane type-1" evidence="8">
    <location>
        <begin position="61"/>
        <end position="241"/>
    </location>
</feature>
<evidence type="ECO:0000256" key="7">
    <source>
        <dbReference type="RuleBase" id="RU363032"/>
    </source>
</evidence>
<keyword evidence="6 7" id="KW-0472">Membrane</keyword>
<evidence type="ECO:0000313" key="9">
    <source>
        <dbReference type="EMBL" id="SHJ50976.1"/>
    </source>
</evidence>
<keyword evidence="3" id="KW-1003">Cell membrane</keyword>
<dbReference type="Gene3D" id="1.10.3720.10">
    <property type="entry name" value="MetI-like"/>
    <property type="match status" value="1"/>
</dbReference>
<dbReference type="SUPFAM" id="SSF161098">
    <property type="entry name" value="MetI-like"/>
    <property type="match status" value="1"/>
</dbReference>
<dbReference type="EMBL" id="FQZY01000010">
    <property type="protein sequence ID" value="SHJ50976.1"/>
    <property type="molecule type" value="Genomic_DNA"/>
</dbReference>
<keyword evidence="2 7" id="KW-0813">Transport</keyword>
<feature type="transmembrane region" description="Helical" evidence="7">
    <location>
        <begin position="222"/>
        <end position="244"/>
    </location>
</feature>
<feature type="transmembrane region" description="Helical" evidence="7">
    <location>
        <begin position="167"/>
        <end position="184"/>
    </location>
</feature>
<comment type="similarity">
    <text evidence="7">Belongs to the binding-protein-dependent transport system permease family.</text>
</comment>
<reference evidence="9 10" key="1">
    <citation type="submission" date="2016-11" db="EMBL/GenBank/DDBJ databases">
        <authorList>
            <person name="Jaros S."/>
            <person name="Januszkiewicz K."/>
            <person name="Wedrychowicz H."/>
        </authorList>
    </citation>
    <scope>NUCLEOTIDE SEQUENCE [LARGE SCALE GENOMIC DNA]</scope>
    <source>
        <strain evidence="9 10">DSM 15480</strain>
    </source>
</reference>
<evidence type="ECO:0000256" key="4">
    <source>
        <dbReference type="ARBA" id="ARBA00022692"/>
    </source>
</evidence>
<dbReference type="STRING" id="1121950.SAMN02745243_00751"/>
<keyword evidence="5 7" id="KW-1133">Transmembrane helix</keyword>
<dbReference type="InterPro" id="IPR000515">
    <property type="entry name" value="MetI-like"/>
</dbReference>
<evidence type="ECO:0000256" key="1">
    <source>
        <dbReference type="ARBA" id="ARBA00004651"/>
    </source>
</evidence>
<feature type="transmembrane region" description="Helical" evidence="7">
    <location>
        <begin position="102"/>
        <end position="121"/>
    </location>
</feature>
<sequence length="259" mass="28876">MNKKKISDSHLVGWLLPVIALLLWAVWGVCSSGNTGFLPTIPEVWSGFLRILKDGTLVENIKISTYRGMKGLLFGGLIGLGLGVLNGISQKADRLLNNTIQMIRNVPYLAMMPLILVWFGIGEETKTILIAIGTFFPIYLNTYSGIRMIDGKLIEMARNYGIKNKDLYLHVIFPGALPSILVGLKQSIGRMWVILIVAEEIASKSGIGYMITNAREFMLMDIIVVGLLLYAILGSVSDGVIIWLEKRLCRWEYLAERRS</sequence>